<sequence>PESVTILLQFRRDATQSASGKNANGKEPVIFSLTLGDLKSLAEATSPMGYYLDNFARSRGGRSPLDDLGLGDNITNILGYLPIGKINQIVGLAAIAKKFGTKVGGGKAVWSQTDKYLEKVSELFVEEVKKEGYKFAGHIIGGHNAIASSMVRSFTRGLVGGSVGDAFKTAASKTATKIGKRTLKKSGTGRQLKTGKKFTRPIKRLNSLVG</sequence>
<accession>A0ABT2HA64</accession>
<dbReference type="Proteomes" id="UP001165586">
    <property type="component" value="Unassembled WGS sequence"/>
</dbReference>
<comment type="caution">
    <text evidence="1">The sequence shown here is derived from an EMBL/GenBank/DDBJ whole genome shotgun (WGS) entry which is preliminary data.</text>
</comment>
<protein>
    <recommendedName>
        <fullName evidence="3">Senescence domain-containing protein</fullName>
    </recommendedName>
</protein>
<evidence type="ECO:0000313" key="2">
    <source>
        <dbReference type="Proteomes" id="UP001165586"/>
    </source>
</evidence>
<feature type="non-terminal residue" evidence="1">
    <location>
        <position position="1"/>
    </location>
</feature>
<keyword evidence="2" id="KW-1185">Reference proteome</keyword>
<proteinExistence type="predicted"/>
<dbReference type="EMBL" id="JANLCJ010000184">
    <property type="protein sequence ID" value="MCS5736793.1"/>
    <property type="molecule type" value="Genomic_DNA"/>
</dbReference>
<organism evidence="1 2">
    <name type="scientific">Herbiconiux daphne</name>
    <dbReference type="NCBI Taxonomy" id="2970914"/>
    <lineage>
        <taxon>Bacteria</taxon>
        <taxon>Bacillati</taxon>
        <taxon>Actinomycetota</taxon>
        <taxon>Actinomycetes</taxon>
        <taxon>Micrococcales</taxon>
        <taxon>Microbacteriaceae</taxon>
        <taxon>Herbiconiux</taxon>
    </lineage>
</organism>
<evidence type="ECO:0008006" key="3">
    <source>
        <dbReference type="Google" id="ProtNLM"/>
    </source>
</evidence>
<gene>
    <name evidence="1" type="ORF">N1032_23965</name>
</gene>
<reference evidence="1" key="1">
    <citation type="submission" date="2022-08" db="EMBL/GenBank/DDBJ databases">
        <authorList>
            <person name="Deng Y."/>
            <person name="Han X.-F."/>
            <person name="Zhang Y.-Q."/>
        </authorList>
    </citation>
    <scope>NUCLEOTIDE SEQUENCE</scope>
    <source>
        <strain evidence="1">CPCC 203386</strain>
    </source>
</reference>
<dbReference type="RefSeq" id="WP_259542951.1">
    <property type="nucleotide sequence ID" value="NZ_JANLCJ010000184.1"/>
</dbReference>
<name>A0ABT2HA64_9MICO</name>
<evidence type="ECO:0000313" key="1">
    <source>
        <dbReference type="EMBL" id="MCS5736793.1"/>
    </source>
</evidence>